<evidence type="ECO:0000313" key="8">
    <source>
        <dbReference type="Proteomes" id="UP000287352"/>
    </source>
</evidence>
<dbReference type="PANTHER" id="PTHR43133:SF51">
    <property type="entry name" value="RNA POLYMERASE SIGMA FACTOR"/>
    <property type="match status" value="1"/>
</dbReference>
<feature type="domain" description="RNA polymerase sigma factor 70 region 4 type 2" evidence="6">
    <location>
        <begin position="154"/>
        <end position="205"/>
    </location>
</feature>
<name>A0A401ZVM1_9CHLR</name>
<dbReference type="InterPro" id="IPR013249">
    <property type="entry name" value="RNA_pol_sigma70_r4_t2"/>
</dbReference>
<dbReference type="PANTHER" id="PTHR43133">
    <property type="entry name" value="RNA POLYMERASE ECF-TYPE SIGMA FACTO"/>
    <property type="match status" value="1"/>
</dbReference>
<dbReference type="InterPro" id="IPR013324">
    <property type="entry name" value="RNA_pol_sigma_r3/r4-like"/>
</dbReference>
<evidence type="ECO:0000313" key="7">
    <source>
        <dbReference type="EMBL" id="GCE10968.1"/>
    </source>
</evidence>
<dbReference type="GO" id="GO:0016987">
    <property type="term" value="F:sigma factor activity"/>
    <property type="evidence" value="ECO:0007669"/>
    <property type="project" value="UniProtKB-KW"/>
</dbReference>
<reference evidence="8" key="1">
    <citation type="submission" date="2018-12" db="EMBL/GenBank/DDBJ databases">
        <title>Tengunoibacter tsumagoiensis gen. nov., sp. nov., Dictyobacter kobayashii sp. nov., D. alpinus sp. nov., and D. joshuensis sp. nov. and description of Dictyobacteraceae fam. nov. within the order Ktedonobacterales isolated from Tengu-no-mugimeshi.</title>
        <authorList>
            <person name="Wang C.M."/>
            <person name="Zheng Y."/>
            <person name="Sakai Y."/>
            <person name="Toyoda A."/>
            <person name="Minakuchi Y."/>
            <person name="Abe K."/>
            <person name="Yokota A."/>
            <person name="Yabe S."/>
        </authorList>
    </citation>
    <scope>NUCLEOTIDE SEQUENCE [LARGE SCALE GENOMIC DNA]</scope>
    <source>
        <strain evidence="8">Uno3</strain>
    </source>
</reference>
<dbReference type="AlphaFoldDB" id="A0A401ZVM1"/>
<dbReference type="InterPro" id="IPR014284">
    <property type="entry name" value="RNA_pol_sigma-70_dom"/>
</dbReference>
<dbReference type="RefSeq" id="WP_161975266.1">
    <property type="nucleotide sequence ID" value="NZ_BIFR01000001.1"/>
</dbReference>
<sequence length="236" mass="27174">MQEHVSTDAVDLSETLLRSYTVSGTEREDPHDGVWQANIVARCLAGDEYAFALLTDCYGNLLLRTAFLIVHDEDTAKDIVQEALILAWKNMRTLREPHYLRAWLLKITVNQSVSFKRQFARRAALLREQLMQHTIDSVIRESDTQRGSIEDSLDLASAIRRLPINQRVVLTLYYYHKMTMPEISELLNVAENTLRKRLQSALEKIRRVFLEEQSFQDGPLSAEALHSRIRIHGEGL</sequence>
<dbReference type="GO" id="GO:0006352">
    <property type="term" value="P:DNA-templated transcription initiation"/>
    <property type="evidence" value="ECO:0007669"/>
    <property type="project" value="InterPro"/>
</dbReference>
<dbReference type="InterPro" id="IPR007627">
    <property type="entry name" value="RNA_pol_sigma70_r2"/>
</dbReference>
<evidence type="ECO:0000259" key="5">
    <source>
        <dbReference type="Pfam" id="PF04542"/>
    </source>
</evidence>
<protein>
    <submittedName>
        <fullName evidence="7">RNA polymerase sigma factor</fullName>
    </submittedName>
</protein>
<feature type="domain" description="RNA polymerase sigma-70 region 2" evidence="5">
    <location>
        <begin position="56"/>
        <end position="118"/>
    </location>
</feature>
<keyword evidence="8" id="KW-1185">Reference proteome</keyword>
<dbReference type="Proteomes" id="UP000287352">
    <property type="component" value="Unassembled WGS sequence"/>
</dbReference>
<dbReference type="CDD" id="cd06171">
    <property type="entry name" value="Sigma70_r4"/>
    <property type="match status" value="1"/>
</dbReference>
<dbReference type="EMBL" id="BIFR01000001">
    <property type="protein sequence ID" value="GCE10968.1"/>
    <property type="molecule type" value="Genomic_DNA"/>
</dbReference>
<evidence type="ECO:0000256" key="2">
    <source>
        <dbReference type="ARBA" id="ARBA00023015"/>
    </source>
</evidence>
<dbReference type="InterPro" id="IPR013325">
    <property type="entry name" value="RNA_pol_sigma_r2"/>
</dbReference>
<accession>A0A401ZVM1</accession>
<evidence type="ECO:0000256" key="1">
    <source>
        <dbReference type="ARBA" id="ARBA00010641"/>
    </source>
</evidence>
<dbReference type="SUPFAM" id="SSF88659">
    <property type="entry name" value="Sigma3 and sigma4 domains of RNA polymerase sigma factors"/>
    <property type="match status" value="1"/>
</dbReference>
<dbReference type="NCBIfam" id="TIGR02937">
    <property type="entry name" value="sigma70-ECF"/>
    <property type="match status" value="1"/>
</dbReference>
<gene>
    <name evidence="7" type="primary">rpoE_3</name>
    <name evidence="7" type="ORF">KTT_08270</name>
</gene>
<dbReference type="Pfam" id="PF08281">
    <property type="entry name" value="Sigma70_r4_2"/>
    <property type="match status" value="1"/>
</dbReference>
<dbReference type="Gene3D" id="1.10.1740.10">
    <property type="match status" value="1"/>
</dbReference>
<evidence type="ECO:0000256" key="4">
    <source>
        <dbReference type="ARBA" id="ARBA00023163"/>
    </source>
</evidence>
<keyword evidence="4" id="KW-0804">Transcription</keyword>
<proteinExistence type="inferred from homology"/>
<evidence type="ECO:0000259" key="6">
    <source>
        <dbReference type="Pfam" id="PF08281"/>
    </source>
</evidence>
<evidence type="ECO:0000256" key="3">
    <source>
        <dbReference type="ARBA" id="ARBA00023082"/>
    </source>
</evidence>
<dbReference type="InterPro" id="IPR039425">
    <property type="entry name" value="RNA_pol_sigma-70-like"/>
</dbReference>
<comment type="similarity">
    <text evidence="1">Belongs to the sigma-70 factor family. ECF subfamily.</text>
</comment>
<keyword evidence="3" id="KW-0731">Sigma factor</keyword>
<comment type="caution">
    <text evidence="7">The sequence shown here is derived from an EMBL/GenBank/DDBJ whole genome shotgun (WGS) entry which is preliminary data.</text>
</comment>
<keyword evidence="2" id="KW-0805">Transcription regulation</keyword>
<dbReference type="Pfam" id="PF04542">
    <property type="entry name" value="Sigma70_r2"/>
    <property type="match status" value="1"/>
</dbReference>
<dbReference type="SUPFAM" id="SSF88946">
    <property type="entry name" value="Sigma2 domain of RNA polymerase sigma factors"/>
    <property type="match status" value="1"/>
</dbReference>
<dbReference type="GO" id="GO:0003677">
    <property type="term" value="F:DNA binding"/>
    <property type="evidence" value="ECO:0007669"/>
    <property type="project" value="InterPro"/>
</dbReference>
<organism evidence="7 8">
    <name type="scientific">Tengunoibacter tsumagoiensis</name>
    <dbReference type="NCBI Taxonomy" id="2014871"/>
    <lineage>
        <taxon>Bacteria</taxon>
        <taxon>Bacillati</taxon>
        <taxon>Chloroflexota</taxon>
        <taxon>Ktedonobacteria</taxon>
        <taxon>Ktedonobacterales</taxon>
        <taxon>Dictyobacteraceae</taxon>
        <taxon>Tengunoibacter</taxon>
    </lineage>
</organism>
<dbReference type="InterPro" id="IPR036388">
    <property type="entry name" value="WH-like_DNA-bd_sf"/>
</dbReference>
<dbReference type="Gene3D" id="1.10.10.10">
    <property type="entry name" value="Winged helix-like DNA-binding domain superfamily/Winged helix DNA-binding domain"/>
    <property type="match status" value="1"/>
</dbReference>